<sequence>MPRTNSCVNFVFPAISCVQESTMASKQEPCPRPALRYTSSPHGVQASYQQPTLAERLAATKPKPSSRLPTQPTRPDVEHFPAPLVLPDDYLAVEPGAAQNFQKWHSVHNQVTSRRRTIYVASPPIKKATDIDSWTQPVESVTEMQPQKPNPQDIIDYLTAFYHGLPVQELNFPSYGFTPWPGDKPKADGSCFIGLNTQKQRLRIRARLSPDQVYPYQLSLEDLLDASIFMLPRDAYALCLLVDHDLFEDDDDIFVCGRAYGGRRVAIVSTARYNPCLDGLQAVEREHAWPASHCERFIQEAFSGQNPTRARKKAKHTNSPEPNPNSPLKSAVAAYSVANNTHTDSPTNLSTLWLSRMTRTVSHEVGHCFGIGHCTYYACLMQGSASLSEDMRQPPYLCPVDLAKLLAGTKGEMQARYSALLEYCERLHIRGSPHFVAFGAWLRASIAR</sequence>
<keyword evidence="3" id="KW-0479">Metal-binding</keyword>
<dbReference type="Gene3D" id="3.40.390.10">
    <property type="entry name" value="Collagenase (Catalytic Domain)"/>
    <property type="match status" value="1"/>
</dbReference>
<dbReference type="AlphaFoldDB" id="A0A1L9Q4Z9"/>
<comment type="cofactor">
    <cofactor evidence="1">
        <name>Zn(2+)</name>
        <dbReference type="ChEBI" id="CHEBI:29105"/>
    </cofactor>
</comment>
<name>A0A1L9Q4Z9_ASPVE</name>
<evidence type="ECO:0000256" key="6">
    <source>
        <dbReference type="ARBA" id="ARBA00023049"/>
    </source>
</evidence>
<evidence type="ECO:0000256" key="7">
    <source>
        <dbReference type="SAM" id="MobiDB-lite"/>
    </source>
</evidence>
<dbReference type="VEuPathDB" id="FungiDB:ASPVEDRAFT_48001"/>
<evidence type="ECO:0000313" key="8">
    <source>
        <dbReference type="EMBL" id="OJJ08850.1"/>
    </source>
</evidence>
<dbReference type="PANTHER" id="PTHR15910">
    <property type="entry name" value="ARCHAEMETZINCIN"/>
    <property type="match status" value="1"/>
</dbReference>
<dbReference type="PANTHER" id="PTHR15910:SF1">
    <property type="entry name" value="ARCHAEMETZINCIN-2"/>
    <property type="match status" value="1"/>
</dbReference>
<dbReference type="RefSeq" id="XP_040674612.1">
    <property type="nucleotide sequence ID" value="XM_040813919.1"/>
</dbReference>
<dbReference type="OrthoDB" id="2365600at2759"/>
<feature type="region of interest" description="Disordered" evidence="7">
    <location>
        <begin position="305"/>
        <end position="329"/>
    </location>
</feature>
<evidence type="ECO:0000313" key="9">
    <source>
        <dbReference type="Proteomes" id="UP000184073"/>
    </source>
</evidence>
<dbReference type="CDD" id="cd11375">
    <property type="entry name" value="Peptidase_M54"/>
    <property type="match status" value="1"/>
</dbReference>
<dbReference type="GO" id="GO:0006508">
    <property type="term" value="P:proteolysis"/>
    <property type="evidence" value="ECO:0007669"/>
    <property type="project" value="UniProtKB-KW"/>
</dbReference>
<dbReference type="GO" id="GO:0046872">
    <property type="term" value="F:metal ion binding"/>
    <property type="evidence" value="ECO:0007669"/>
    <property type="project" value="UniProtKB-KW"/>
</dbReference>
<keyword evidence="4" id="KW-0378">Hydrolase</keyword>
<reference evidence="9" key="1">
    <citation type="journal article" date="2017" name="Genome Biol.">
        <title>Comparative genomics reveals high biological diversity and specific adaptations in the industrially and medically important fungal genus Aspergillus.</title>
        <authorList>
            <person name="de Vries R.P."/>
            <person name="Riley R."/>
            <person name="Wiebenga A."/>
            <person name="Aguilar-Osorio G."/>
            <person name="Amillis S."/>
            <person name="Uchima C.A."/>
            <person name="Anderluh G."/>
            <person name="Asadollahi M."/>
            <person name="Askin M."/>
            <person name="Barry K."/>
            <person name="Battaglia E."/>
            <person name="Bayram O."/>
            <person name="Benocci T."/>
            <person name="Braus-Stromeyer S.A."/>
            <person name="Caldana C."/>
            <person name="Canovas D."/>
            <person name="Cerqueira G.C."/>
            <person name="Chen F."/>
            <person name="Chen W."/>
            <person name="Choi C."/>
            <person name="Clum A."/>
            <person name="Dos Santos R.A."/>
            <person name="Damasio A.R."/>
            <person name="Diallinas G."/>
            <person name="Emri T."/>
            <person name="Fekete E."/>
            <person name="Flipphi M."/>
            <person name="Freyberg S."/>
            <person name="Gallo A."/>
            <person name="Gournas C."/>
            <person name="Habgood R."/>
            <person name="Hainaut M."/>
            <person name="Harispe M.L."/>
            <person name="Henrissat B."/>
            <person name="Hilden K.S."/>
            <person name="Hope R."/>
            <person name="Hossain A."/>
            <person name="Karabika E."/>
            <person name="Karaffa L."/>
            <person name="Karanyi Z."/>
            <person name="Krasevec N."/>
            <person name="Kuo A."/>
            <person name="Kusch H."/>
            <person name="LaButti K."/>
            <person name="Lagendijk E.L."/>
            <person name="Lapidus A."/>
            <person name="Levasseur A."/>
            <person name="Lindquist E."/>
            <person name="Lipzen A."/>
            <person name="Logrieco A.F."/>
            <person name="MacCabe A."/>
            <person name="Maekelae M.R."/>
            <person name="Malavazi I."/>
            <person name="Melin P."/>
            <person name="Meyer V."/>
            <person name="Mielnichuk N."/>
            <person name="Miskei M."/>
            <person name="Molnar A.P."/>
            <person name="Mule G."/>
            <person name="Ngan C.Y."/>
            <person name="Orejas M."/>
            <person name="Orosz E."/>
            <person name="Ouedraogo J.P."/>
            <person name="Overkamp K.M."/>
            <person name="Park H.-S."/>
            <person name="Perrone G."/>
            <person name="Piumi F."/>
            <person name="Punt P.J."/>
            <person name="Ram A.F."/>
            <person name="Ramon A."/>
            <person name="Rauscher S."/>
            <person name="Record E."/>
            <person name="Riano-Pachon D.M."/>
            <person name="Robert V."/>
            <person name="Roehrig J."/>
            <person name="Ruller R."/>
            <person name="Salamov A."/>
            <person name="Salih N.S."/>
            <person name="Samson R.A."/>
            <person name="Sandor E."/>
            <person name="Sanguinetti M."/>
            <person name="Schuetze T."/>
            <person name="Sepcic K."/>
            <person name="Shelest E."/>
            <person name="Sherlock G."/>
            <person name="Sophianopoulou V."/>
            <person name="Squina F.M."/>
            <person name="Sun H."/>
            <person name="Susca A."/>
            <person name="Todd R.B."/>
            <person name="Tsang A."/>
            <person name="Unkles S.E."/>
            <person name="van de Wiele N."/>
            <person name="van Rossen-Uffink D."/>
            <person name="Oliveira J.V."/>
            <person name="Vesth T.C."/>
            <person name="Visser J."/>
            <person name="Yu J.-H."/>
            <person name="Zhou M."/>
            <person name="Andersen M.R."/>
            <person name="Archer D.B."/>
            <person name="Baker S.E."/>
            <person name="Benoit I."/>
            <person name="Brakhage A.A."/>
            <person name="Braus G.H."/>
            <person name="Fischer R."/>
            <person name="Frisvad J.C."/>
            <person name="Goldman G.H."/>
            <person name="Houbraken J."/>
            <person name="Oakley B."/>
            <person name="Pocsi I."/>
            <person name="Scazzocchio C."/>
            <person name="Seiboth B."/>
            <person name="vanKuyk P.A."/>
            <person name="Wortman J."/>
            <person name="Dyer P.S."/>
            <person name="Grigoriev I.V."/>
        </authorList>
    </citation>
    <scope>NUCLEOTIDE SEQUENCE [LARGE SCALE GENOMIC DNA]</scope>
    <source>
        <strain evidence="9">CBS 583.65</strain>
    </source>
</reference>
<protein>
    <submittedName>
        <fullName evidence="8">Uncharacterized protein</fullName>
    </submittedName>
</protein>
<dbReference type="Proteomes" id="UP000184073">
    <property type="component" value="Unassembled WGS sequence"/>
</dbReference>
<evidence type="ECO:0000256" key="3">
    <source>
        <dbReference type="ARBA" id="ARBA00022723"/>
    </source>
</evidence>
<evidence type="ECO:0000256" key="2">
    <source>
        <dbReference type="ARBA" id="ARBA00022670"/>
    </source>
</evidence>
<evidence type="ECO:0000256" key="5">
    <source>
        <dbReference type="ARBA" id="ARBA00022833"/>
    </source>
</evidence>
<keyword evidence="5" id="KW-0862">Zinc</keyword>
<proteinExistence type="predicted"/>
<dbReference type="EMBL" id="KV878141">
    <property type="protein sequence ID" value="OJJ08850.1"/>
    <property type="molecule type" value="Genomic_DNA"/>
</dbReference>
<keyword evidence="2" id="KW-0645">Protease</keyword>
<organism evidence="8 9">
    <name type="scientific">Aspergillus versicolor CBS 583.65</name>
    <dbReference type="NCBI Taxonomy" id="1036611"/>
    <lineage>
        <taxon>Eukaryota</taxon>
        <taxon>Fungi</taxon>
        <taxon>Dikarya</taxon>
        <taxon>Ascomycota</taxon>
        <taxon>Pezizomycotina</taxon>
        <taxon>Eurotiomycetes</taxon>
        <taxon>Eurotiomycetidae</taxon>
        <taxon>Eurotiales</taxon>
        <taxon>Aspergillaceae</taxon>
        <taxon>Aspergillus</taxon>
        <taxon>Aspergillus subgen. Nidulantes</taxon>
    </lineage>
</organism>
<keyword evidence="6" id="KW-0482">Metalloprotease</keyword>
<dbReference type="SUPFAM" id="SSF55486">
    <property type="entry name" value="Metalloproteases ('zincins'), catalytic domain"/>
    <property type="match status" value="1"/>
</dbReference>
<keyword evidence="9" id="KW-1185">Reference proteome</keyword>
<dbReference type="InterPro" id="IPR024079">
    <property type="entry name" value="MetalloPept_cat_dom_sf"/>
</dbReference>
<gene>
    <name evidence="8" type="ORF">ASPVEDRAFT_48001</name>
</gene>
<evidence type="ECO:0000256" key="1">
    <source>
        <dbReference type="ARBA" id="ARBA00001947"/>
    </source>
</evidence>
<dbReference type="GeneID" id="63729430"/>
<dbReference type="Pfam" id="PF07998">
    <property type="entry name" value="Peptidase_M54"/>
    <property type="match status" value="1"/>
</dbReference>
<accession>A0A1L9Q4Z9</accession>
<dbReference type="InterPro" id="IPR012962">
    <property type="entry name" value="Pept_M54_archaemetzincn"/>
</dbReference>
<feature type="compositionally biased region" description="Polar residues" evidence="7">
    <location>
        <begin position="37"/>
        <end position="48"/>
    </location>
</feature>
<feature type="region of interest" description="Disordered" evidence="7">
    <location>
        <begin position="23"/>
        <end position="48"/>
    </location>
</feature>
<dbReference type="GO" id="GO:0008237">
    <property type="term" value="F:metallopeptidase activity"/>
    <property type="evidence" value="ECO:0007669"/>
    <property type="project" value="UniProtKB-KW"/>
</dbReference>
<evidence type="ECO:0000256" key="4">
    <source>
        <dbReference type="ARBA" id="ARBA00022801"/>
    </source>
</evidence>